<dbReference type="EMBL" id="SRHE01000966">
    <property type="protein sequence ID" value="TWW07874.1"/>
    <property type="molecule type" value="Genomic_DNA"/>
</dbReference>
<proteinExistence type="predicted"/>
<accession>A0A5C6M3Q0</accession>
<reference evidence="1 2" key="1">
    <citation type="submission" date="2019-08" db="EMBL/GenBank/DDBJ databases">
        <title>100 year-old enigma solved: identification of Planctomyces bekefii, the type genus and species of the phylum Planctomycetes.</title>
        <authorList>
            <person name="Svetlana D.N."/>
            <person name="Overmann J."/>
        </authorList>
    </citation>
    <scope>NUCLEOTIDE SEQUENCE [LARGE SCALE GENOMIC DNA]</scope>
    <source>
        <strain evidence="1">Phe10_nw2017</strain>
    </source>
</reference>
<feature type="non-terminal residue" evidence="1">
    <location>
        <position position="34"/>
    </location>
</feature>
<dbReference type="AlphaFoldDB" id="A0A5C6M3Q0"/>
<dbReference type="Proteomes" id="UP000321083">
    <property type="component" value="Unassembled WGS sequence"/>
</dbReference>
<comment type="caution">
    <text evidence="1">The sequence shown here is derived from an EMBL/GenBank/DDBJ whole genome shotgun (WGS) entry which is preliminary data.</text>
</comment>
<gene>
    <name evidence="1" type="ORF">E3A20_29950</name>
</gene>
<sequence length="34" mass="3786">MIDYDPLILQGFCPVPAFLPKTPSVMALLVDPWP</sequence>
<keyword evidence="2" id="KW-1185">Reference proteome</keyword>
<name>A0A5C6M3Q0_9PLAN</name>
<evidence type="ECO:0000313" key="1">
    <source>
        <dbReference type="EMBL" id="TWW07874.1"/>
    </source>
</evidence>
<reference evidence="1 2" key="2">
    <citation type="submission" date="2019-08" db="EMBL/GenBank/DDBJ databases">
        <authorList>
            <person name="Henke P."/>
        </authorList>
    </citation>
    <scope>NUCLEOTIDE SEQUENCE [LARGE SCALE GENOMIC DNA]</scope>
    <source>
        <strain evidence="1">Phe10_nw2017</strain>
    </source>
</reference>
<evidence type="ECO:0000313" key="2">
    <source>
        <dbReference type="Proteomes" id="UP000321083"/>
    </source>
</evidence>
<protein>
    <submittedName>
        <fullName evidence="1">Uncharacterized protein</fullName>
    </submittedName>
</protein>
<organism evidence="1 2">
    <name type="scientific">Planctomyces bekefii</name>
    <dbReference type="NCBI Taxonomy" id="1653850"/>
    <lineage>
        <taxon>Bacteria</taxon>
        <taxon>Pseudomonadati</taxon>
        <taxon>Planctomycetota</taxon>
        <taxon>Planctomycetia</taxon>
        <taxon>Planctomycetales</taxon>
        <taxon>Planctomycetaceae</taxon>
        <taxon>Planctomyces</taxon>
    </lineage>
</organism>